<dbReference type="STRING" id="307972.A0A2G8K3X0"/>
<keyword evidence="3" id="KW-0238">DNA-binding</keyword>
<protein>
    <submittedName>
        <fullName evidence="3">Putative homeodomain transcription factor 2</fullName>
    </submittedName>
</protein>
<sequence>MDYLIIKIVPASIGDEYQVSMSTEACNRARKYSPLLEEEEEEEKEDDNLDDSSFSHSHGETAPQILVSPTESCECPRHLGGDKRCSGVSIKTEGNRHPFSSGKSVESDLEETPWEETAGDEIALLLPATRAVTRSHQRRKKSLQRLMGLGHLRVRVFEGNECKKTDMTVLEISCAINNKVHSLEGSTDYFIMGLMLSVLLALIPITYRCYLSKCEQDVTWLSTMWVWSALKSLSVLPLPAQFVLLVVTVQRFVSSCLLFFMLCAAERTYKQRCLFAKYFAHLTSARQARKSSLPHFRLDKVSNIKAWLSLRSFLKKRGPQRSVNTIVSSAFLLFLMLVSVLCMEMIGSSDNFPSNLHNWELVAWTFSLSPFLLQFIILGSEINKKFRNTSVILTEQINLYLNMERKPHKKEDLMLANNVLKLASKLLKELETPFKISGLVMNPVLYNITRVVVLSAFSGVLTELLGFKLKLWKIKA</sequence>
<dbReference type="GO" id="GO:0003677">
    <property type="term" value="F:DNA binding"/>
    <property type="evidence" value="ECO:0007669"/>
    <property type="project" value="UniProtKB-KW"/>
</dbReference>
<feature type="transmembrane region" description="Helical" evidence="2">
    <location>
        <begin position="361"/>
        <end position="378"/>
    </location>
</feature>
<evidence type="ECO:0000313" key="3">
    <source>
        <dbReference type="EMBL" id="PIK42649.1"/>
    </source>
</evidence>
<keyword evidence="2" id="KW-0472">Membrane</keyword>
<reference evidence="3 4" key="1">
    <citation type="journal article" date="2017" name="PLoS Biol.">
        <title>The sea cucumber genome provides insights into morphological evolution and visceral regeneration.</title>
        <authorList>
            <person name="Zhang X."/>
            <person name="Sun L."/>
            <person name="Yuan J."/>
            <person name="Sun Y."/>
            <person name="Gao Y."/>
            <person name="Zhang L."/>
            <person name="Li S."/>
            <person name="Dai H."/>
            <person name="Hamel J.F."/>
            <person name="Liu C."/>
            <person name="Yu Y."/>
            <person name="Liu S."/>
            <person name="Lin W."/>
            <person name="Guo K."/>
            <person name="Jin S."/>
            <person name="Xu P."/>
            <person name="Storey K.B."/>
            <person name="Huan P."/>
            <person name="Zhang T."/>
            <person name="Zhou Y."/>
            <person name="Zhang J."/>
            <person name="Lin C."/>
            <person name="Li X."/>
            <person name="Xing L."/>
            <person name="Huo D."/>
            <person name="Sun M."/>
            <person name="Wang L."/>
            <person name="Mercier A."/>
            <person name="Li F."/>
            <person name="Yang H."/>
            <person name="Xiang J."/>
        </authorList>
    </citation>
    <scope>NUCLEOTIDE SEQUENCE [LARGE SCALE GENOMIC DNA]</scope>
    <source>
        <strain evidence="3">Shaxun</strain>
        <tissue evidence="3">Muscle</tissue>
    </source>
</reference>
<evidence type="ECO:0000313" key="4">
    <source>
        <dbReference type="Proteomes" id="UP000230750"/>
    </source>
</evidence>
<dbReference type="InterPro" id="IPR039775">
    <property type="entry name" value="PHTF1/2"/>
</dbReference>
<dbReference type="OrthoDB" id="10066656at2759"/>
<dbReference type="GO" id="GO:0005783">
    <property type="term" value="C:endoplasmic reticulum"/>
    <property type="evidence" value="ECO:0007669"/>
    <property type="project" value="InterPro"/>
</dbReference>
<keyword evidence="4" id="KW-1185">Reference proteome</keyword>
<dbReference type="EMBL" id="MRZV01000918">
    <property type="protein sequence ID" value="PIK42649.1"/>
    <property type="molecule type" value="Genomic_DNA"/>
</dbReference>
<dbReference type="PANTHER" id="PTHR12680:SF6">
    <property type="entry name" value="PROTEIN PHTF"/>
    <property type="match status" value="1"/>
</dbReference>
<feature type="region of interest" description="Disordered" evidence="1">
    <location>
        <begin position="35"/>
        <end position="69"/>
    </location>
</feature>
<accession>A0A2G8K3X0</accession>
<keyword evidence="3" id="KW-0371">Homeobox</keyword>
<feature type="transmembrane region" description="Helical" evidence="2">
    <location>
        <begin position="242"/>
        <end position="265"/>
    </location>
</feature>
<keyword evidence="2" id="KW-0812">Transmembrane</keyword>
<dbReference type="PANTHER" id="PTHR12680">
    <property type="entry name" value="PUTATIVE HOMEODOMAIN TRANSCRIPTION FACTOR PHTF"/>
    <property type="match status" value="1"/>
</dbReference>
<feature type="region of interest" description="Disordered" evidence="1">
    <location>
        <begin position="86"/>
        <end position="110"/>
    </location>
</feature>
<dbReference type="Proteomes" id="UP000230750">
    <property type="component" value="Unassembled WGS sequence"/>
</dbReference>
<feature type="compositionally biased region" description="Acidic residues" evidence="1">
    <location>
        <begin position="36"/>
        <end position="50"/>
    </location>
</feature>
<feature type="transmembrane region" description="Helical" evidence="2">
    <location>
        <begin position="323"/>
        <end position="341"/>
    </location>
</feature>
<feature type="transmembrane region" description="Helical" evidence="2">
    <location>
        <begin position="218"/>
        <end position="236"/>
    </location>
</feature>
<comment type="caution">
    <text evidence="3">The sequence shown here is derived from an EMBL/GenBank/DDBJ whole genome shotgun (WGS) entry which is preliminary data.</text>
</comment>
<organism evidence="3 4">
    <name type="scientific">Stichopus japonicus</name>
    <name type="common">Sea cucumber</name>
    <dbReference type="NCBI Taxonomy" id="307972"/>
    <lineage>
        <taxon>Eukaryota</taxon>
        <taxon>Metazoa</taxon>
        <taxon>Echinodermata</taxon>
        <taxon>Eleutherozoa</taxon>
        <taxon>Echinozoa</taxon>
        <taxon>Holothuroidea</taxon>
        <taxon>Aspidochirotacea</taxon>
        <taxon>Aspidochirotida</taxon>
        <taxon>Stichopodidae</taxon>
        <taxon>Apostichopus</taxon>
    </lineage>
</organism>
<proteinExistence type="predicted"/>
<gene>
    <name evidence="3" type="ORF">BSL78_20501</name>
</gene>
<name>A0A2G8K3X0_STIJA</name>
<feature type="transmembrane region" description="Helical" evidence="2">
    <location>
        <begin position="189"/>
        <end position="211"/>
    </location>
</feature>
<evidence type="ECO:0000256" key="1">
    <source>
        <dbReference type="SAM" id="MobiDB-lite"/>
    </source>
</evidence>
<keyword evidence="2" id="KW-1133">Transmembrane helix</keyword>
<evidence type="ECO:0000256" key="2">
    <source>
        <dbReference type="SAM" id="Phobius"/>
    </source>
</evidence>
<dbReference type="AlphaFoldDB" id="A0A2G8K3X0"/>